<sequence length="943" mass="108864">MLFLKDLLEFSRLKVVRRSIVKEKLLNYLEIQTAFLDLDKIDQLFSAKGLAEIFKVKRNTVSHYLNQLNESGFLVKINTRPVYYFHKVSFSEHFFPLNKDIYTGIQDIKKERPFFQPKQDLFSLLVGSEKSLTRTIEQIKSALYYPDNGLPVLITGESGTGKSYLVRLVYEYCLEHDLIEEDAPFVTLNCAQYADNPELLTSNLFGHVEGAFTGADKTKIGAFEAANKGILFLDEVHRLNPEGQEKLFTYLDQGNIYRMGDTSHPIAIQTRLFFATTEDLESTFLTTFIRRIPIQVKLPTLEERSRSERIELIYSFFIGEQRRIDRPINISSQVLSLLSNSSFKGNIGELKNLVKVMTANAFAEQTDQEELAITIYHVPGNKFGHSVQNIKNNSEKDVRITSNSTTALLINRNFPKQQRLVHTFKNLLNTFKRNDCQIELCKEILKKEVESLFDYLLFETGRQQKHEILLYMTQYIRETLRQMETAHQIKFNGNSVYAISYYLFQRDARSWQPESIEINQLIRVMESQIVEVYSGSYYYVTRILELCQPKLDLDISSMDKILMTIYLQGADWAKDKAVPKAIIVAHGYATASSISNVANRFLDKEIFEAFDMPLDVTPQQIADEILDYSEYNNISNGLVILVDMGSLKEIYQYFPKQITAPIIIMNNVTTPLAISIGENLQKNLPLKELAEKSISESQLDWEIIYPQENKLQVLLTTCFTGIGTATQISHLLERSLPQNSELKIFPYEYELLERNKHSEAVFSMYEVVGIVGTADPVIEDIPYITLESLISGDKEHILTKWLSNVLSEEEQKAFNANIIRNFSLEKVIDSVTILDTDKVMKEIELFMRELEENIRVTLTNAQRLSLYVHISCLIERLIRNIPIETYKGYDELYQCQKEYLFKIKRAFSVIEKDYSVKIPDSELAYIYDILKQTVDNSAEIEEF</sequence>
<dbReference type="SUPFAM" id="SSF52540">
    <property type="entry name" value="P-loop containing nucleoside triphosphate hydrolases"/>
    <property type="match status" value="1"/>
</dbReference>
<dbReference type="PROSITE" id="PS00675">
    <property type="entry name" value="SIGMA54_INTERACT_1"/>
    <property type="match status" value="1"/>
</dbReference>
<feature type="domain" description="PRD" evidence="7">
    <location>
        <begin position="467"/>
        <end position="577"/>
    </location>
</feature>
<dbReference type="GO" id="GO:0005524">
    <property type="term" value="F:ATP binding"/>
    <property type="evidence" value="ECO:0007669"/>
    <property type="project" value="UniProtKB-KW"/>
</dbReference>
<evidence type="ECO:0000256" key="1">
    <source>
        <dbReference type="ARBA" id="ARBA00022679"/>
    </source>
</evidence>
<proteinExistence type="predicted"/>
<evidence type="ECO:0000256" key="3">
    <source>
        <dbReference type="ARBA" id="ARBA00022840"/>
    </source>
</evidence>
<dbReference type="Pfam" id="PF00158">
    <property type="entry name" value="Sigma54_activat"/>
    <property type="match status" value="1"/>
</dbReference>
<dbReference type="PANTHER" id="PTHR32071:SF38">
    <property type="entry name" value="PSP OPERON TRANSCRIPTIONAL ACTIVATOR"/>
    <property type="match status" value="1"/>
</dbReference>
<gene>
    <name evidence="8" type="ORF">RV04_GL000074</name>
</gene>
<evidence type="ECO:0000256" key="4">
    <source>
        <dbReference type="ARBA" id="ARBA00023125"/>
    </source>
</evidence>
<dbReference type="PANTHER" id="PTHR32071">
    <property type="entry name" value="TRANSCRIPTIONAL REGULATORY PROTEIN"/>
    <property type="match status" value="1"/>
</dbReference>
<dbReference type="PROSITE" id="PS00676">
    <property type="entry name" value="SIGMA54_INTERACT_2"/>
    <property type="match status" value="1"/>
</dbReference>
<feature type="domain" description="PTS EIIA type-4" evidence="6">
    <location>
        <begin position="578"/>
        <end position="711"/>
    </location>
</feature>
<dbReference type="InterPro" id="IPR025662">
    <property type="entry name" value="Sigma_54_int_dom_ATP-bd_1"/>
</dbReference>
<dbReference type="SMART" id="SM00382">
    <property type="entry name" value="AAA"/>
    <property type="match status" value="1"/>
</dbReference>
<dbReference type="InterPro" id="IPR025943">
    <property type="entry name" value="Sigma_54_int_dom_ATP-bd_2"/>
</dbReference>
<evidence type="ECO:0000256" key="2">
    <source>
        <dbReference type="ARBA" id="ARBA00022741"/>
    </source>
</evidence>
<keyword evidence="4 8" id="KW-0238">DNA-binding</keyword>
<dbReference type="Pfam" id="PF25601">
    <property type="entry name" value="AAA_lid_14"/>
    <property type="match status" value="1"/>
</dbReference>
<dbReference type="AlphaFoldDB" id="A0A1L8TRB4"/>
<evidence type="ECO:0000259" key="7">
    <source>
        <dbReference type="PROSITE" id="PS51372"/>
    </source>
</evidence>
<dbReference type="InterPro" id="IPR058031">
    <property type="entry name" value="AAA_lid_NorR"/>
</dbReference>
<keyword evidence="9" id="KW-1185">Reference proteome</keyword>
<organism evidence="8 9">
    <name type="scientific">Enterococcus hermanniensis</name>
    <dbReference type="NCBI Taxonomy" id="249189"/>
    <lineage>
        <taxon>Bacteria</taxon>
        <taxon>Bacillati</taxon>
        <taxon>Bacillota</taxon>
        <taxon>Bacilli</taxon>
        <taxon>Lactobacillales</taxon>
        <taxon>Enterococcaceae</taxon>
        <taxon>Enterococcus</taxon>
    </lineage>
</organism>
<dbReference type="Pfam" id="PF00874">
    <property type="entry name" value="PRD"/>
    <property type="match status" value="1"/>
</dbReference>
<dbReference type="InterPro" id="IPR003593">
    <property type="entry name" value="AAA+_ATPase"/>
</dbReference>
<keyword evidence="1" id="KW-0808">Transferase</keyword>
<evidence type="ECO:0000259" key="5">
    <source>
        <dbReference type="PROSITE" id="PS50045"/>
    </source>
</evidence>
<feature type="domain" description="PRD" evidence="7">
    <location>
        <begin position="834"/>
        <end position="940"/>
    </location>
</feature>
<evidence type="ECO:0000313" key="8">
    <source>
        <dbReference type="EMBL" id="OJG46827.1"/>
    </source>
</evidence>
<dbReference type="GO" id="GO:0016740">
    <property type="term" value="F:transferase activity"/>
    <property type="evidence" value="ECO:0007669"/>
    <property type="project" value="UniProtKB-KW"/>
</dbReference>
<dbReference type="EMBL" id="JXKQ01000001">
    <property type="protein sequence ID" value="OJG46827.1"/>
    <property type="molecule type" value="Genomic_DNA"/>
</dbReference>
<evidence type="ECO:0000259" key="6">
    <source>
        <dbReference type="PROSITE" id="PS51096"/>
    </source>
</evidence>
<dbReference type="GO" id="GO:0009401">
    <property type="term" value="P:phosphoenolpyruvate-dependent sugar phosphotransferase system"/>
    <property type="evidence" value="ECO:0007669"/>
    <property type="project" value="InterPro"/>
</dbReference>
<dbReference type="Gene3D" id="3.40.50.300">
    <property type="entry name" value="P-loop containing nucleotide triphosphate hydrolases"/>
    <property type="match status" value="1"/>
</dbReference>
<dbReference type="STRING" id="249189.RV04_GL000074"/>
<dbReference type="InterPro" id="IPR004701">
    <property type="entry name" value="PTS_EIIA_man-typ"/>
</dbReference>
<dbReference type="Gene3D" id="1.10.8.60">
    <property type="match status" value="1"/>
</dbReference>
<dbReference type="Gene3D" id="3.40.50.510">
    <property type="entry name" value="Phosphotransferase system, mannose-type IIA component"/>
    <property type="match status" value="1"/>
</dbReference>
<dbReference type="InterPro" id="IPR036390">
    <property type="entry name" value="WH_DNA-bd_sf"/>
</dbReference>
<dbReference type="PROSITE" id="PS51372">
    <property type="entry name" value="PRD_2"/>
    <property type="match status" value="2"/>
</dbReference>
<dbReference type="InterPro" id="IPR002078">
    <property type="entry name" value="Sigma_54_int"/>
</dbReference>
<accession>A0A1L8TRB4</accession>
<dbReference type="CDD" id="cd00009">
    <property type="entry name" value="AAA"/>
    <property type="match status" value="1"/>
</dbReference>
<keyword evidence="2" id="KW-0547">Nucleotide-binding</keyword>
<dbReference type="GO" id="GO:0003677">
    <property type="term" value="F:DNA binding"/>
    <property type="evidence" value="ECO:0007669"/>
    <property type="project" value="UniProtKB-KW"/>
</dbReference>
<dbReference type="GO" id="GO:0006355">
    <property type="term" value="P:regulation of DNA-templated transcription"/>
    <property type="evidence" value="ECO:0007669"/>
    <property type="project" value="InterPro"/>
</dbReference>
<dbReference type="PROSITE" id="PS51096">
    <property type="entry name" value="PTS_EIIA_TYPE_4"/>
    <property type="match status" value="1"/>
</dbReference>
<dbReference type="SUPFAM" id="SSF63520">
    <property type="entry name" value="PTS-regulatory domain, PRD"/>
    <property type="match status" value="1"/>
</dbReference>
<dbReference type="SUPFAM" id="SSF53062">
    <property type="entry name" value="PTS system fructose IIA component-like"/>
    <property type="match status" value="1"/>
</dbReference>
<keyword evidence="3" id="KW-0067">ATP-binding</keyword>
<dbReference type="PROSITE" id="PS50045">
    <property type="entry name" value="SIGMA54_INTERACT_4"/>
    <property type="match status" value="1"/>
</dbReference>
<dbReference type="InterPro" id="IPR027417">
    <property type="entry name" value="P-loop_NTPase"/>
</dbReference>
<name>A0A1L8TRB4_9ENTE</name>
<dbReference type="InterPro" id="IPR036662">
    <property type="entry name" value="PTS_EIIA_man-typ_sf"/>
</dbReference>
<dbReference type="Gene3D" id="1.10.1790.10">
    <property type="entry name" value="PRD domain"/>
    <property type="match status" value="1"/>
</dbReference>
<feature type="domain" description="Sigma-54 factor interaction" evidence="5">
    <location>
        <begin position="125"/>
        <end position="359"/>
    </location>
</feature>
<comment type="caution">
    <text evidence="8">The sequence shown here is derived from an EMBL/GenBank/DDBJ whole genome shotgun (WGS) entry which is preliminary data.</text>
</comment>
<dbReference type="InterPro" id="IPR011608">
    <property type="entry name" value="PRD"/>
</dbReference>
<dbReference type="SUPFAM" id="SSF46785">
    <property type="entry name" value="Winged helix' DNA-binding domain"/>
    <property type="match status" value="1"/>
</dbReference>
<evidence type="ECO:0000313" key="9">
    <source>
        <dbReference type="Proteomes" id="UP000182077"/>
    </source>
</evidence>
<reference evidence="8 9" key="1">
    <citation type="submission" date="2014-12" db="EMBL/GenBank/DDBJ databases">
        <title>Draft genome sequences of 29 type strains of Enterococci.</title>
        <authorList>
            <person name="Zhong Z."/>
            <person name="Sun Z."/>
            <person name="Liu W."/>
            <person name="Zhang W."/>
            <person name="Zhang H."/>
        </authorList>
    </citation>
    <scope>NUCLEOTIDE SEQUENCE [LARGE SCALE GENOMIC DNA]</scope>
    <source>
        <strain evidence="8 9">DSM 17122</strain>
    </source>
</reference>
<dbReference type="InterPro" id="IPR036634">
    <property type="entry name" value="PRD_sf"/>
</dbReference>
<dbReference type="Proteomes" id="UP000182077">
    <property type="component" value="Unassembled WGS sequence"/>
</dbReference>
<dbReference type="GO" id="GO:0016020">
    <property type="term" value="C:membrane"/>
    <property type="evidence" value="ECO:0007669"/>
    <property type="project" value="InterPro"/>
</dbReference>
<protein>
    <submittedName>
        <fullName evidence="8">Sigma-54 dependent DNA-binding transcriptional regulator</fullName>
    </submittedName>
</protein>